<proteinExistence type="predicted"/>
<accession>A0A1L4D226</accession>
<dbReference type="InterPro" id="IPR050791">
    <property type="entry name" value="Aldo-Keto_reductase"/>
</dbReference>
<evidence type="ECO:0000256" key="1">
    <source>
        <dbReference type="ARBA" id="ARBA00023002"/>
    </source>
</evidence>
<dbReference type="GO" id="GO:0005737">
    <property type="term" value="C:cytoplasm"/>
    <property type="evidence" value="ECO:0007669"/>
    <property type="project" value="TreeGrafter"/>
</dbReference>
<gene>
    <name evidence="3" type="ORF">AXG55_10105</name>
</gene>
<dbReference type="EMBL" id="CP017834">
    <property type="protein sequence ID" value="APJ04240.1"/>
    <property type="molecule type" value="Genomic_DNA"/>
</dbReference>
<dbReference type="PANTHER" id="PTHR43625">
    <property type="entry name" value="AFLATOXIN B1 ALDEHYDE REDUCTASE"/>
    <property type="match status" value="1"/>
</dbReference>
<dbReference type="SUPFAM" id="SSF51430">
    <property type="entry name" value="NAD(P)-linked oxidoreductase"/>
    <property type="match status" value="1"/>
</dbReference>
<dbReference type="AlphaFoldDB" id="A0A1L4D226"/>
<protein>
    <recommendedName>
        <fullName evidence="2">NADP-dependent oxidoreductase domain-containing protein</fullName>
    </recommendedName>
</protein>
<dbReference type="InterPro" id="IPR036812">
    <property type="entry name" value="NAD(P)_OxRdtase_dom_sf"/>
</dbReference>
<evidence type="ECO:0000313" key="4">
    <source>
        <dbReference type="Proteomes" id="UP000184731"/>
    </source>
</evidence>
<organism evidence="3 4">
    <name type="scientific">Silvanigrella aquatica</name>
    <dbReference type="NCBI Taxonomy" id="1915309"/>
    <lineage>
        <taxon>Bacteria</taxon>
        <taxon>Pseudomonadati</taxon>
        <taxon>Bdellovibrionota</taxon>
        <taxon>Oligoflexia</taxon>
        <taxon>Silvanigrellales</taxon>
        <taxon>Silvanigrellaceae</taxon>
        <taxon>Silvanigrella</taxon>
    </lineage>
</organism>
<dbReference type="GO" id="GO:0016491">
    <property type="term" value="F:oxidoreductase activity"/>
    <property type="evidence" value="ECO:0007669"/>
    <property type="project" value="UniProtKB-KW"/>
</dbReference>
<name>A0A1L4D226_9BACT</name>
<dbReference type="InterPro" id="IPR023210">
    <property type="entry name" value="NADP_OxRdtase_dom"/>
</dbReference>
<reference evidence="3 4" key="1">
    <citation type="submission" date="2016-10" db="EMBL/GenBank/DDBJ databases">
        <title>Silvanigrella aquatica sp. nov., isolated from a freshwater lake located in the Black Forest, Germany, description of Silvanigrellaceae fam. nov., Silvanigrellales ord. nov., reclassification of the order Bdellovibrionales in the class Oligoflexia, reclassification of the families Bacteriovoracaceae and Halobacteriovoraceae in the new order Bacteriovoracales ord. nov., and reclassification of the family Pseudobacteriovoracaceae in the order Oligoflexiales.</title>
        <authorList>
            <person name="Hahn M.W."/>
            <person name="Schmidt J."/>
            <person name="Koll U."/>
            <person name="Rohde M."/>
            <person name="Verbag S."/>
            <person name="Pitt A."/>
            <person name="Nakai R."/>
            <person name="Naganuma T."/>
            <person name="Lang E."/>
        </authorList>
    </citation>
    <scope>NUCLEOTIDE SEQUENCE [LARGE SCALE GENOMIC DNA]</scope>
    <source>
        <strain evidence="3 4">MWH-Nonnen-W8red</strain>
    </source>
</reference>
<dbReference type="OrthoDB" id="9772407at2"/>
<dbReference type="STRING" id="1915309.AXG55_10105"/>
<dbReference type="PANTHER" id="PTHR43625:SF40">
    <property type="entry name" value="ALDO-KETO REDUCTASE YAKC [NADP(+)]"/>
    <property type="match status" value="1"/>
</dbReference>
<feature type="domain" description="NADP-dependent oxidoreductase" evidence="2">
    <location>
        <begin position="18"/>
        <end position="322"/>
    </location>
</feature>
<dbReference type="Pfam" id="PF00248">
    <property type="entry name" value="Aldo_ket_red"/>
    <property type="match status" value="1"/>
</dbReference>
<keyword evidence="4" id="KW-1185">Reference proteome</keyword>
<dbReference type="KEGG" id="saqi:AXG55_10105"/>
<evidence type="ECO:0000313" key="3">
    <source>
        <dbReference type="EMBL" id="APJ04240.1"/>
    </source>
</evidence>
<evidence type="ECO:0000259" key="2">
    <source>
        <dbReference type="Pfam" id="PF00248"/>
    </source>
</evidence>
<dbReference type="Proteomes" id="UP000184731">
    <property type="component" value="Chromosome"/>
</dbReference>
<sequence length="345" mass="38989">MQIFSSRFLGNLKVSSQGLGCMGMSEFYGQASKEESLKTLKTALNAGINFFDTADIYGTGENELLIGEFIKNHDRKNIVVATKCGLVRDKSDSTKRVVNNTCDYIMTCCHDSLKRLQTDYIDIYYLHRIDEKGPQSAPLEESMKAFAQLWNDKKILHIGISEARAEQIERAHLALLKYTDGRAGLSAVQSEYSLMSRGVEENGVLDMCRKYGIGFVAYSPLSRQLLTDNLKLEDLSKDDFRHNLPRFKEENLRKNNAIILELKEISKKKNCTVAQLALAWVLAKGDNIVPIPGTKRERYLLENIQAANIKLTEDELKAMSKIAPSHVIAGERYTKDQMKTYNLSE</sequence>
<keyword evidence="1" id="KW-0560">Oxidoreductase</keyword>
<dbReference type="Gene3D" id="3.20.20.100">
    <property type="entry name" value="NADP-dependent oxidoreductase domain"/>
    <property type="match status" value="1"/>
</dbReference>
<dbReference type="RefSeq" id="WP_148697994.1">
    <property type="nucleotide sequence ID" value="NZ_CP017834.1"/>
</dbReference>